<reference evidence="1" key="1">
    <citation type="submission" date="2014-09" db="EMBL/GenBank/DDBJ databases">
        <authorList>
            <person name="Magalhaes I.L.F."/>
            <person name="Oliveira U."/>
            <person name="Santos F.R."/>
            <person name="Vidigal T.H.D.A."/>
            <person name="Brescovit A.D."/>
            <person name="Santos A.J."/>
        </authorList>
    </citation>
    <scope>NUCLEOTIDE SEQUENCE</scope>
    <source>
        <tissue evidence="1">Shoot tissue taken approximately 20 cm above the soil surface</tissue>
    </source>
</reference>
<protein>
    <submittedName>
        <fullName evidence="1">Uncharacterized protein</fullName>
    </submittedName>
</protein>
<accession>A0A0A9FD34</accession>
<dbReference type="AlphaFoldDB" id="A0A0A9FD34"/>
<name>A0A0A9FD34_ARUDO</name>
<organism evidence="1">
    <name type="scientific">Arundo donax</name>
    <name type="common">Giant reed</name>
    <name type="synonym">Donax arundinaceus</name>
    <dbReference type="NCBI Taxonomy" id="35708"/>
    <lineage>
        <taxon>Eukaryota</taxon>
        <taxon>Viridiplantae</taxon>
        <taxon>Streptophyta</taxon>
        <taxon>Embryophyta</taxon>
        <taxon>Tracheophyta</taxon>
        <taxon>Spermatophyta</taxon>
        <taxon>Magnoliopsida</taxon>
        <taxon>Liliopsida</taxon>
        <taxon>Poales</taxon>
        <taxon>Poaceae</taxon>
        <taxon>PACMAD clade</taxon>
        <taxon>Arundinoideae</taxon>
        <taxon>Arundineae</taxon>
        <taxon>Arundo</taxon>
    </lineage>
</organism>
<proteinExistence type="predicted"/>
<evidence type="ECO:0000313" key="1">
    <source>
        <dbReference type="EMBL" id="JAE06153.1"/>
    </source>
</evidence>
<sequence>MLRLMLSGTHRVCLVEHQDYVTICTCNFY</sequence>
<dbReference type="EMBL" id="GBRH01191743">
    <property type="protein sequence ID" value="JAE06153.1"/>
    <property type="molecule type" value="Transcribed_RNA"/>
</dbReference>
<reference evidence="1" key="2">
    <citation type="journal article" date="2015" name="Data Brief">
        <title>Shoot transcriptome of the giant reed, Arundo donax.</title>
        <authorList>
            <person name="Barrero R.A."/>
            <person name="Guerrero F.D."/>
            <person name="Moolhuijzen P."/>
            <person name="Goolsby J.A."/>
            <person name="Tidwell J."/>
            <person name="Bellgard S.E."/>
            <person name="Bellgard M.I."/>
        </authorList>
    </citation>
    <scope>NUCLEOTIDE SEQUENCE</scope>
    <source>
        <tissue evidence="1">Shoot tissue taken approximately 20 cm above the soil surface</tissue>
    </source>
</reference>